<proteinExistence type="predicted"/>
<keyword evidence="1" id="KW-0378">Hydrolase</keyword>
<dbReference type="RefSeq" id="WP_307326126.1">
    <property type="nucleotide sequence ID" value="NZ_JAUSUG010000009.1"/>
</dbReference>
<dbReference type="EMBL" id="JAUSUG010000009">
    <property type="protein sequence ID" value="MDQ0255182.1"/>
    <property type="molecule type" value="Genomic_DNA"/>
</dbReference>
<dbReference type="Gene3D" id="1.10.3210.10">
    <property type="entry name" value="Hypothetical protein af1432"/>
    <property type="match status" value="1"/>
</dbReference>
<dbReference type="PANTHER" id="PTHR46246:SF1">
    <property type="entry name" value="GUANOSINE-3',5'-BIS(DIPHOSPHATE) 3'-PYROPHOSPHOHYDROLASE MESH1"/>
    <property type="match status" value="1"/>
</dbReference>
<sequence length="191" mass="21861">MNLNLIHEAVVFATEAHEGQTRKTSKVAYISHPLTAALYAQRYLLDTSFTEEEQTNIVAAIILHDVWEDTDVTLDAIEEKFGSAIAKLVKGASEEDKSKTWLERKTATIKKTTGAPLDLKYIICADKVHNLVSMVEAQELIGEEMWKSFKERKETQQWYYTNMYKALLDGVDHVPAFFQEMKRQIELVFGE</sequence>
<accession>A0ABT9ZVB4</accession>
<name>A0ABT9ZVB4_9BACI</name>
<dbReference type="InterPro" id="IPR052194">
    <property type="entry name" value="MESH1"/>
</dbReference>
<organism evidence="1 2">
    <name type="scientific">Evansella vedderi</name>
    <dbReference type="NCBI Taxonomy" id="38282"/>
    <lineage>
        <taxon>Bacteria</taxon>
        <taxon>Bacillati</taxon>
        <taxon>Bacillota</taxon>
        <taxon>Bacilli</taxon>
        <taxon>Bacillales</taxon>
        <taxon>Bacillaceae</taxon>
        <taxon>Evansella</taxon>
    </lineage>
</organism>
<comment type="caution">
    <text evidence="1">The sequence shown here is derived from an EMBL/GenBank/DDBJ whole genome shotgun (WGS) entry which is preliminary data.</text>
</comment>
<keyword evidence="2" id="KW-1185">Reference proteome</keyword>
<dbReference type="Pfam" id="PF13328">
    <property type="entry name" value="HD_4"/>
    <property type="match status" value="1"/>
</dbReference>
<dbReference type="GO" id="GO:0016787">
    <property type="term" value="F:hydrolase activity"/>
    <property type="evidence" value="ECO:0007669"/>
    <property type="project" value="UniProtKB-KW"/>
</dbReference>
<protein>
    <submittedName>
        <fullName evidence="1">(P)ppGpp synthase/HD superfamily hydrolase</fullName>
    </submittedName>
</protein>
<dbReference type="SUPFAM" id="SSF109604">
    <property type="entry name" value="HD-domain/PDEase-like"/>
    <property type="match status" value="1"/>
</dbReference>
<dbReference type="PANTHER" id="PTHR46246">
    <property type="entry name" value="GUANOSINE-3',5'-BIS(DIPHOSPHATE) 3'-PYROPHOSPHOHYDROLASE MESH1"/>
    <property type="match status" value="1"/>
</dbReference>
<gene>
    <name evidence="1" type="ORF">J2S74_002564</name>
</gene>
<dbReference type="Proteomes" id="UP001230005">
    <property type="component" value="Unassembled WGS sequence"/>
</dbReference>
<evidence type="ECO:0000313" key="1">
    <source>
        <dbReference type="EMBL" id="MDQ0255182.1"/>
    </source>
</evidence>
<reference evidence="1 2" key="1">
    <citation type="submission" date="2023-07" db="EMBL/GenBank/DDBJ databases">
        <title>Genomic Encyclopedia of Type Strains, Phase IV (KMG-IV): sequencing the most valuable type-strain genomes for metagenomic binning, comparative biology and taxonomic classification.</title>
        <authorList>
            <person name="Goeker M."/>
        </authorList>
    </citation>
    <scope>NUCLEOTIDE SEQUENCE [LARGE SCALE GENOMIC DNA]</scope>
    <source>
        <strain evidence="1 2">DSM 9768</strain>
    </source>
</reference>
<evidence type="ECO:0000313" key="2">
    <source>
        <dbReference type="Proteomes" id="UP001230005"/>
    </source>
</evidence>